<dbReference type="AlphaFoldDB" id="D3DHT1"/>
<dbReference type="PROSITE" id="PS51257">
    <property type="entry name" value="PROKAR_LIPOPROTEIN"/>
    <property type="match status" value="1"/>
</dbReference>
<dbReference type="EMBL" id="AP011112">
    <property type="protein sequence ID" value="BAI69383.1"/>
    <property type="molecule type" value="Genomic_DNA"/>
</dbReference>
<evidence type="ECO:0008006" key="3">
    <source>
        <dbReference type="Google" id="ProtNLM"/>
    </source>
</evidence>
<keyword evidence="2" id="KW-1185">Reference proteome</keyword>
<dbReference type="KEGG" id="hte:Hydth_0921"/>
<dbReference type="KEGG" id="hth:HTH_0924"/>
<organism evidence="1 2">
    <name type="scientific">Hydrogenobacter thermophilus (strain DSM 6534 / IAM 12695 / TK-6)</name>
    <dbReference type="NCBI Taxonomy" id="608538"/>
    <lineage>
        <taxon>Bacteria</taxon>
        <taxon>Pseudomonadati</taxon>
        <taxon>Aquificota</taxon>
        <taxon>Aquificia</taxon>
        <taxon>Aquificales</taxon>
        <taxon>Aquificaceae</taxon>
        <taxon>Hydrogenobacter</taxon>
    </lineage>
</organism>
<evidence type="ECO:0000313" key="1">
    <source>
        <dbReference type="EMBL" id="BAI69383.1"/>
    </source>
</evidence>
<gene>
    <name evidence="1" type="ordered locus">HTH_0924</name>
</gene>
<evidence type="ECO:0000313" key="2">
    <source>
        <dbReference type="Proteomes" id="UP000002574"/>
    </source>
</evidence>
<protein>
    <recommendedName>
        <fullName evidence="3">Lipoprotein</fullName>
    </recommendedName>
</protein>
<proteinExistence type="predicted"/>
<sequence length="80" mass="9289">MKRALIFLVSSFLFACATKPQVIEKEVIVKCPVPDIPKTERPTIKPDQPATEKLQSLLNYMFRLERENEILREVINTCKQ</sequence>
<dbReference type="STRING" id="608538.HTH_0924"/>
<name>D3DHT1_HYDTT</name>
<reference evidence="1 2" key="1">
    <citation type="journal article" date="2010" name="J. Bacteriol.">
        <title>Complete genome sequence of the thermophilic, obligately chemolithoautotrophic hydrogen-oxidizing bacterium Hydrogenobacter thermophilus TK-6.</title>
        <authorList>
            <person name="Arai H."/>
            <person name="Kanbe H."/>
            <person name="Ishii M."/>
            <person name="Igarashi Y."/>
        </authorList>
    </citation>
    <scope>NUCLEOTIDE SEQUENCE [LARGE SCALE GENOMIC DNA]</scope>
    <source>
        <strain evidence="2">DSM 6534 / IAM 12695 / TK-6 [Tokyo]</strain>
    </source>
</reference>
<dbReference type="Proteomes" id="UP000002574">
    <property type="component" value="Chromosome"/>
</dbReference>
<accession>D3DHT1</accession>